<organism evidence="17 18">
    <name type="scientific">Chlamydia avium</name>
    <dbReference type="NCBI Taxonomy" id="1457141"/>
    <lineage>
        <taxon>Bacteria</taxon>
        <taxon>Pseudomonadati</taxon>
        <taxon>Chlamydiota</taxon>
        <taxon>Chlamydiia</taxon>
        <taxon>Chlamydiales</taxon>
        <taxon>Chlamydiaceae</taxon>
        <taxon>Chlamydia/Chlamydophila group</taxon>
        <taxon>Chlamydia</taxon>
    </lineage>
</organism>
<evidence type="ECO:0000256" key="4">
    <source>
        <dbReference type="ARBA" id="ARBA00017565"/>
    </source>
</evidence>
<dbReference type="Pfam" id="PF05193">
    <property type="entry name" value="Peptidase_M16_C"/>
    <property type="match status" value="1"/>
</dbReference>
<dbReference type="InterPro" id="IPR011765">
    <property type="entry name" value="Pept_M16_N"/>
</dbReference>
<dbReference type="PANTHER" id="PTHR43690:SF18">
    <property type="entry name" value="INSULIN-DEGRADING ENZYME-RELATED"/>
    <property type="match status" value="1"/>
</dbReference>
<comment type="function">
    <text evidence="1">Endopeptidase that degrades small peptides of less than 7 kDa, such as glucagon and insulin.</text>
</comment>
<evidence type="ECO:0000256" key="7">
    <source>
        <dbReference type="ARBA" id="ARBA00022801"/>
    </source>
</evidence>
<evidence type="ECO:0000259" key="16">
    <source>
        <dbReference type="Pfam" id="PF22456"/>
    </source>
</evidence>
<dbReference type="Gene3D" id="3.30.830.10">
    <property type="entry name" value="Metalloenzyme, LuxS/M16 peptidase-like"/>
    <property type="match status" value="4"/>
</dbReference>
<evidence type="ECO:0000256" key="1">
    <source>
        <dbReference type="ARBA" id="ARBA00002184"/>
    </source>
</evidence>
<evidence type="ECO:0000256" key="11">
    <source>
        <dbReference type="ARBA" id="ARBA00031184"/>
    </source>
</evidence>
<feature type="domain" description="Peptidase M16 C-terminal" evidence="14">
    <location>
        <begin position="207"/>
        <end position="380"/>
    </location>
</feature>
<dbReference type="Pfam" id="PF16187">
    <property type="entry name" value="Peptidase_M16_M"/>
    <property type="match status" value="1"/>
</dbReference>
<evidence type="ECO:0000259" key="14">
    <source>
        <dbReference type="Pfam" id="PF05193"/>
    </source>
</evidence>
<dbReference type="RefSeq" id="WP_020356499.1">
    <property type="nucleotide sequence ID" value="NZ_KE360587.1"/>
</dbReference>
<feature type="domain" description="Peptidase M16 N-terminal" evidence="13">
    <location>
        <begin position="55"/>
        <end position="170"/>
    </location>
</feature>
<protein>
    <recommendedName>
        <fullName evidence="4">Protease 3</fullName>
        <ecNumber evidence="3">3.4.24.55</ecNumber>
    </recommendedName>
    <alternativeName>
        <fullName evidence="12">Pitrilysin</fullName>
    </alternativeName>
    <alternativeName>
        <fullName evidence="11">Protease III</fullName>
    </alternativeName>
    <alternativeName>
        <fullName evidence="10">Protease pi</fullName>
    </alternativeName>
</protein>
<comment type="caution">
    <text evidence="17">The sequence shown here is derived from an EMBL/GenBank/DDBJ whole genome shotgun (WGS) entry which is preliminary data.</text>
</comment>
<name>A0ABP2X9H5_9CHLA</name>
<evidence type="ECO:0000313" key="17">
    <source>
        <dbReference type="EMBL" id="EPP38889.1"/>
    </source>
</evidence>
<dbReference type="InterPro" id="IPR054734">
    <property type="entry name" value="PqqF-like_C_4"/>
</dbReference>
<keyword evidence="6" id="KW-0479">Metal-binding</keyword>
<evidence type="ECO:0000259" key="13">
    <source>
        <dbReference type="Pfam" id="PF00675"/>
    </source>
</evidence>
<dbReference type="EC" id="3.4.24.55" evidence="3"/>
<dbReference type="PANTHER" id="PTHR43690">
    <property type="entry name" value="NARDILYSIN"/>
    <property type="match status" value="1"/>
</dbReference>
<evidence type="ECO:0000256" key="8">
    <source>
        <dbReference type="ARBA" id="ARBA00022833"/>
    </source>
</evidence>
<evidence type="ECO:0000256" key="6">
    <source>
        <dbReference type="ARBA" id="ARBA00022723"/>
    </source>
</evidence>
<dbReference type="Pfam" id="PF00675">
    <property type="entry name" value="Peptidase_M16"/>
    <property type="match status" value="1"/>
</dbReference>
<accession>A0ABP2X9H5</accession>
<dbReference type="Pfam" id="PF22456">
    <property type="entry name" value="PqqF-like_C_4"/>
    <property type="match status" value="1"/>
</dbReference>
<evidence type="ECO:0000256" key="5">
    <source>
        <dbReference type="ARBA" id="ARBA00022670"/>
    </source>
</evidence>
<proteinExistence type="inferred from homology"/>
<dbReference type="InterPro" id="IPR050626">
    <property type="entry name" value="Peptidase_M16"/>
</dbReference>
<dbReference type="EMBL" id="ATND01000001">
    <property type="protein sequence ID" value="EPP38889.1"/>
    <property type="molecule type" value="Genomic_DNA"/>
</dbReference>
<evidence type="ECO:0000256" key="12">
    <source>
        <dbReference type="ARBA" id="ARBA00033450"/>
    </source>
</evidence>
<feature type="domain" description="Peptidase M16 middle/third" evidence="15">
    <location>
        <begin position="420"/>
        <end position="681"/>
    </location>
</feature>
<evidence type="ECO:0000256" key="9">
    <source>
        <dbReference type="ARBA" id="ARBA00023049"/>
    </source>
</evidence>
<keyword evidence="7" id="KW-0378">Hydrolase</keyword>
<keyword evidence="5" id="KW-0645">Protease</keyword>
<reference evidence="17" key="1">
    <citation type="submission" date="2013-04" db="EMBL/GenBank/DDBJ databases">
        <title>Genome sequence of Chlamydia psittaci 10_881_SC42.</title>
        <authorList>
            <person name="Huot-Creasy H."/>
            <person name="McCracken C.L."/>
            <person name="Humphries M."/>
            <person name="Sachse K."/>
            <person name="Laroucau K."/>
            <person name="Bavoil P."/>
            <person name="Myers G.S."/>
        </authorList>
    </citation>
    <scope>NUCLEOTIDE SEQUENCE [LARGE SCALE GENOMIC DNA]</scope>
    <source>
        <strain evidence="17">10_881_SC42</strain>
    </source>
</reference>
<sequence>MKWKTWSANILLISLFLTSCYPKTIPDQCPLKILTPSLAHQKIAKVLCPNGLQLLIISNPESPISGAALAVKTGNSSDPKEFPGLAHLTEHCVFLGNQKYPSPDSFSQFLSNNNGKYNAFTSSHSTSYLFSVDNSVFHEAIDQFVHLFIDPLFLQESLDKEKNAVHQEFAIHPTKDNRRIFRIQQLIAPKNSPINHFGCGNATTLAKVSPQDMRTWFQQYYHADNMIAIVHTSEPLNKTIKFLTKLFAKIPKQKHRGIQPSRPIIEDNSSSGKLYINTAVEPTTRLHVYWNFHNTAESFPLGCFASIAYILNHEGPNSLISVLKKEKLITQAASGFYRTSQDTSEFTIEYQLTDEGEKNYSDILMKTFAYLHYIQEQSIPNHCLNDISTMNALDYCYSSNTELFKTLYTQISTLIHEDLSTYPYQTLVYPKYSSEEEKAILNTLSDPYRARYILSTKHLEYFPSAVQHHDAIFNMSYYEQPLLNLEGYKQAPPYSSLSLPQKNIYIPKDIEIVKTTAPVHGQFPFSPDLAYKGPGLTLYYCEDQFYTLPKLAIDLCIRSPEISIKNLRSLIMTDIYSLAIDDILTHEYYSATQAGLTFSSSLHGEGLGLSISGYDTTVPILLKSILSSLQLTLSQEQFSIYKQQLLENYQKKIISCPIRTGIQTLWTHSLQNVYAYDEKIAVLQTINFEEMQYFAENLLNQVFIEGMILGPPKKCKQELTDILKDFISSHIPYESSPFYYQRQEKNSENIQTSYPLSGNAILLVLQDELSSSIEHLAATEMMFSWLHHTIFMHLRTEQQLGYVVGACYQEALLRPAGIFYIRSDAYSPGELVEKTRDFIQKVAHSPETYGMSPQYFSDLRSAYIKNLIHPSESLETMNSILFSLAFDKPSIQFSRNNDKISAAQNMDYVTFKDYCQEFLNEKLGKHISIYVHGATSTSVCSPKETIDKSGDILENPKSH</sequence>
<comment type="similarity">
    <text evidence="2">Belongs to the peptidase M16 family.</text>
</comment>
<dbReference type="PROSITE" id="PS51257">
    <property type="entry name" value="PROKAR_LIPOPROTEIN"/>
    <property type="match status" value="1"/>
</dbReference>
<evidence type="ECO:0000313" key="18">
    <source>
        <dbReference type="Proteomes" id="UP000014821"/>
    </source>
</evidence>
<dbReference type="InterPro" id="IPR007863">
    <property type="entry name" value="Peptidase_M16_C"/>
</dbReference>
<keyword evidence="8" id="KW-0862">Zinc</keyword>
<evidence type="ECO:0000256" key="10">
    <source>
        <dbReference type="ARBA" id="ARBA00029597"/>
    </source>
</evidence>
<dbReference type="SUPFAM" id="SSF63411">
    <property type="entry name" value="LuxS/MPP-like metallohydrolase"/>
    <property type="match status" value="4"/>
</dbReference>
<gene>
    <name evidence="17" type="ORF">CP10881SC42_0016</name>
</gene>
<dbReference type="Proteomes" id="UP000014821">
    <property type="component" value="Unassembled WGS sequence"/>
</dbReference>
<feature type="domain" description="Coenzyme PQQ synthesis protein F-like C-terminal lobe" evidence="16">
    <location>
        <begin position="785"/>
        <end position="876"/>
    </location>
</feature>
<evidence type="ECO:0000256" key="3">
    <source>
        <dbReference type="ARBA" id="ARBA00012449"/>
    </source>
</evidence>
<dbReference type="InterPro" id="IPR032632">
    <property type="entry name" value="Peptidase_M16_M"/>
</dbReference>
<keyword evidence="9" id="KW-0482">Metalloprotease</keyword>
<keyword evidence="18" id="KW-1185">Reference proteome</keyword>
<dbReference type="InterPro" id="IPR011249">
    <property type="entry name" value="Metalloenz_LuxS/M16"/>
</dbReference>
<evidence type="ECO:0000256" key="2">
    <source>
        <dbReference type="ARBA" id="ARBA00007261"/>
    </source>
</evidence>
<evidence type="ECO:0000259" key="15">
    <source>
        <dbReference type="Pfam" id="PF16187"/>
    </source>
</evidence>